<reference evidence="1 2" key="1">
    <citation type="submission" date="2016-04" db="EMBL/GenBank/DDBJ databases">
        <title>Complete genome sequence of natural rubber-degrading, novel Gram-negative bacterium, Rhizobacter gummiphilus strain NS21.</title>
        <authorList>
            <person name="Tabata M."/>
            <person name="Kasai D."/>
            <person name="Fukuda M."/>
        </authorList>
    </citation>
    <scope>NUCLEOTIDE SEQUENCE [LARGE SCALE GENOMIC DNA]</scope>
    <source>
        <strain evidence="1 2">NS21</strain>
    </source>
</reference>
<organism evidence="1 2">
    <name type="scientific">Piscinibacter gummiphilus</name>
    <dbReference type="NCBI Taxonomy" id="946333"/>
    <lineage>
        <taxon>Bacteria</taxon>
        <taxon>Pseudomonadati</taxon>
        <taxon>Pseudomonadota</taxon>
        <taxon>Betaproteobacteria</taxon>
        <taxon>Burkholderiales</taxon>
        <taxon>Sphaerotilaceae</taxon>
        <taxon>Piscinibacter</taxon>
    </lineage>
</organism>
<proteinExistence type="predicted"/>
<gene>
    <name evidence="1" type="ORF">A4W93_18820</name>
</gene>
<dbReference type="KEGG" id="rgu:A4W93_18820"/>
<evidence type="ECO:0000313" key="1">
    <source>
        <dbReference type="EMBL" id="ARN21781.1"/>
    </source>
</evidence>
<accession>A0A1W6LBX0</accession>
<dbReference type="RefSeq" id="WP_085752075.1">
    <property type="nucleotide sequence ID" value="NZ_BSPR01000009.1"/>
</dbReference>
<dbReference type="OrthoDB" id="7064750at2"/>
<dbReference type="STRING" id="946333.A4W93_18820"/>
<protein>
    <submittedName>
        <fullName evidence="1">Uncharacterized protein</fullName>
    </submittedName>
</protein>
<dbReference type="EMBL" id="CP015118">
    <property type="protein sequence ID" value="ARN21781.1"/>
    <property type="molecule type" value="Genomic_DNA"/>
</dbReference>
<evidence type="ECO:0000313" key="2">
    <source>
        <dbReference type="Proteomes" id="UP000193427"/>
    </source>
</evidence>
<dbReference type="Proteomes" id="UP000193427">
    <property type="component" value="Chromosome"/>
</dbReference>
<name>A0A1W6LBX0_9BURK</name>
<sequence>MADSNTKSTVELVVSLVQVLSVVVGVYLSVQSFNHTRDKETEARHAEAEARRLEAERPFRELRRTVYLEAVKTAAVIATPEGRTAEELGKARRRFRELYIAELSMVEGRDVEARMVALASAVDADLGNLNQSQAAALQLARALGQGYRGEIPSDGAGTSSR</sequence>
<keyword evidence="2" id="KW-1185">Reference proteome</keyword>
<dbReference type="AlphaFoldDB" id="A0A1W6LBX0"/>